<gene>
    <name evidence="2" type="ORF">B1A_19171</name>
</gene>
<comment type="caution">
    <text evidence="2">The sequence shown here is derived from an EMBL/GenBank/DDBJ whole genome shotgun (WGS) entry which is preliminary data.</text>
</comment>
<proteinExistence type="predicted"/>
<evidence type="ECO:0000256" key="1">
    <source>
        <dbReference type="SAM" id="Phobius"/>
    </source>
</evidence>
<feature type="transmembrane region" description="Helical" evidence="1">
    <location>
        <begin position="57"/>
        <end position="77"/>
    </location>
</feature>
<keyword evidence="1" id="KW-1133">Transmembrane helix</keyword>
<dbReference type="InterPro" id="IPR001036">
    <property type="entry name" value="Acrflvin-R"/>
</dbReference>
<dbReference type="GO" id="GO:0042910">
    <property type="term" value="F:xenobiotic transmembrane transporter activity"/>
    <property type="evidence" value="ECO:0007669"/>
    <property type="project" value="TreeGrafter"/>
</dbReference>
<dbReference type="PRINTS" id="PR00702">
    <property type="entry name" value="ACRIFLAVINRP"/>
</dbReference>
<dbReference type="AlphaFoldDB" id="T0ZSR3"/>
<dbReference type="Gene3D" id="1.20.1640.10">
    <property type="entry name" value="Multidrug efflux transporter AcrB transmembrane domain"/>
    <property type="match status" value="2"/>
</dbReference>
<feature type="transmembrane region" description="Helical" evidence="1">
    <location>
        <begin position="182"/>
        <end position="199"/>
    </location>
</feature>
<accession>T0ZSR3</accession>
<reference evidence="2" key="2">
    <citation type="journal article" date="2014" name="ISME J.">
        <title>Microbial stratification in low pH oxic and suboxic macroscopic growths along an acid mine drainage.</title>
        <authorList>
            <person name="Mendez-Garcia C."/>
            <person name="Mesa V."/>
            <person name="Sprenger R.R."/>
            <person name="Richter M."/>
            <person name="Diez M.S."/>
            <person name="Solano J."/>
            <person name="Bargiela R."/>
            <person name="Golyshina O.V."/>
            <person name="Manteca A."/>
            <person name="Ramos J.L."/>
            <person name="Gallego J.R."/>
            <person name="Llorente I."/>
            <person name="Martins Dos Santos V.A."/>
            <person name="Jensen O.N."/>
            <person name="Pelaez A.I."/>
            <person name="Sanchez J."/>
            <person name="Ferrer M."/>
        </authorList>
    </citation>
    <scope>NUCLEOTIDE SEQUENCE</scope>
</reference>
<dbReference type="SUPFAM" id="SSF82693">
    <property type="entry name" value="Multidrug efflux transporter AcrB pore domain, PN1, PN2, PC1 and PC2 subdomains"/>
    <property type="match status" value="1"/>
</dbReference>
<sequence>MFMIAAGYTINLITLLAVVLAIGLVVDDAIIIVENIHRHMEEGMGSFDAAIRGARELASPIVVMATTLAAVFAPIALTGGLTGSLFSEFAFTLVFTVTVSAVIALTLLPMLSSKVLRPSPSHGFAHALDAGYERLRHGYDRSLAAVLKHRSAMLVVAAVVFVLIPVLFLGTPSELAPTEDQGLILVSATGPATATLSYLNHYSHQIMHIFRSFPETKQVFQINGVSTSGALDNSMIGGMKLKPWSQRSVTQMALTPLVQQKL</sequence>
<dbReference type="PANTHER" id="PTHR32063:SF28">
    <property type="entry name" value="BLR2861 PROTEIN"/>
    <property type="match status" value="1"/>
</dbReference>
<reference evidence="2" key="1">
    <citation type="submission" date="2013-08" db="EMBL/GenBank/DDBJ databases">
        <authorList>
            <person name="Mendez C."/>
            <person name="Richter M."/>
            <person name="Ferrer M."/>
            <person name="Sanchez J."/>
        </authorList>
    </citation>
    <scope>NUCLEOTIDE SEQUENCE</scope>
</reference>
<dbReference type="EMBL" id="AUZX01014145">
    <property type="protein sequence ID" value="EQD32890.1"/>
    <property type="molecule type" value="Genomic_DNA"/>
</dbReference>
<keyword evidence="1" id="KW-0812">Transmembrane</keyword>
<dbReference type="Gene3D" id="3.30.70.1430">
    <property type="entry name" value="Multidrug efflux transporter AcrB pore domain"/>
    <property type="match status" value="1"/>
</dbReference>
<feature type="transmembrane region" description="Helical" evidence="1">
    <location>
        <begin position="151"/>
        <end position="170"/>
    </location>
</feature>
<evidence type="ECO:0000313" key="2">
    <source>
        <dbReference type="EMBL" id="EQD32890.1"/>
    </source>
</evidence>
<dbReference type="PANTHER" id="PTHR32063">
    <property type="match status" value="1"/>
</dbReference>
<keyword evidence="1" id="KW-0472">Membrane</keyword>
<name>T0ZSR3_9ZZZZ</name>
<dbReference type="Pfam" id="PF00873">
    <property type="entry name" value="ACR_tran"/>
    <property type="match status" value="1"/>
</dbReference>
<dbReference type="SUPFAM" id="SSF82866">
    <property type="entry name" value="Multidrug efflux transporter AcrB transmembrane domain"/>
    <property type="match status" value="1"/>
</dbReference>
<dbReference type="GO" id="GO:0005886">
    <property type="term" value="C:plasma membrane"/>
    <property type="evidence" value="ECO:0007669"/>
    <property type="project" value="TreeGrafter"/>
</dbReference>
<organism evidence="2">
    <name type="scientific">mine drainage metagenome</name>
    <dbReference type="NCBI Taxonomy" id="410659"/>
    <lineage>
        <taxon>unclassified sequences</taxon>
        <taxon>metagenomes</taxon>
        <taxon>ecological metagenomes</taxon>
    </lineage>
</organism>
<protein>
    <submittedName>
        <fullName evidence="2">Acriflavin resistance protein</fullName>
    </submittedName>
</protein>
<feature type="transmembrane region" description="Helical" evidence="1">
    <location>
        <begin position="89"/>
        <end position="111"/>
    </location>
</feature>
<feature type="transmembrane region" description="Helical" evidence="1">
    <location>
        <begin position="12"/>
        <end position="36"/>
    </location>
</feature>
<feature type="non-terminal residue" evidence="2">
    <location>
        <position position="262"/>
    </location>
</feature>